<keyword evidence="2" id="KW-1185">Reference proteome</keyword>
<protein>
    <submittedName>
        <fullName evidence="1">Uncharacterized protein</fullName>
    </submittedName>
</protein>
<proteinExistence type="predicted"/>
<dbReference type="AlphaFoldDB" id="A0A9Q0RH32"/>
<evidence type="ECO:0000313" key="2">
    <source>
        <dbReference type="Proteomes" id="UP001149090"/>
    </source>
</evidence>
<dbReference type="EMBL" id="JAPDFW010000054">
    <property type="protein sequence ID" value="KAJ5078344.1"/>
    <property type="molecule type" value="Genomic_DNA"/>
</dbReference>
<sequence>MKILGRIQEKKFQIECGEGNQSLEWLIFTLITRYLFQKKIEKEIFGEFGSDFGNKINGKDIEFPLFIQTKNFYQKILIEETEIEKESKILGKEEKKRKIKEVLKEGESIKIILKFEEKWN</sequence>
<accession>A0A9Q0RH32</accession>
<organism evidence="1 2">
    <name type="scientific">Anaeramoeba ignava</name>
    <name type="common">Anaerobic marine amoeba</name>
    <dbReference type="NCBI Taxonomy" id="1746090"/>
    <lineage>
        <taxon>Eukaryota</taxon>
        <taxon>Metamonada</taxon>
        <taxon>Anaeramoebidae</taxon>
        <taxon>Anaeramoeba</taxon>
    </lineage>
</organism>
<comment type="caution">
    <text evidence="1">The sequence shown here is derived from an EMBL/GenBank/DDBJ whole genome shotgun (WGS) entry which is preliminary data.</text>
</comment>
<gene>
    <name evidence="1" type="ORF">M0811_05132</name>
</gene>
<dbReference type="Proteomes" id="UP001149090">
    <property type="component" value="Unassembled WGS sequence"/>
</dbReference>
<name>A0A9Q0RH32_ANAIG</name>
<reference evidence="1" key="1">
    <citation type="submission" date="2022-10" db="EMBL/GenBank/DDBJ databases">
        <title>Novel sulphate-reducing endosymbionts in the free-living metamonad Anaeramoeba.</title>
        <authorList>
            <person name="Jerlstrom-Hultqvist J."/>
            <person name="Cepicka I."/>
            <person name="Gallot-Lavallee L."/>
            <person name="Salas-Leiva D."/>
            <person name="Curtis B.A."/>
            <person name="Zahonova K."/>
            <person name="Pipaliya S."/>
            <person name="Dacks J."/>
            <person name="Roger A.J."/>
        </authorList>
    </citation>
    <scope>NUCLEOTIDE SEQUENCE</scope>
    <source>
        <strain evidence="1">BMAN</strain>
    </source>
</reference>
<evidence type="ECO:0000313" key="1">
    <source>
        <dbReference type="EMBL" id="KAJ5078344.1"/>
    </source>
</evidence>